<dbReference type="SMR" id="A0A8T3A5G1"/>
<accession>A0A8T3A5G1</accession>
<feature type="disulfide bond" evidence="1">
    <location>
        <begin position="157"/>
        <end position="166"/>
    </location>
</feature>
<reference evidence="3" key="1">
    <citation type="journal article" date="2022" name="Front. Genet.">
        <title>Chromosome-Scale Assembly of the Dendrobium nobile Genome Provides Insights Into the Molecular Mechanism of the Biosynthesis of the Medicinal Active Ingredient of Dendrobium.</title>
        <authorList>
            <person name="Xu Q."/>
            <person name="Niu S.-C."/>
            <person name="Li K.-L."/>
            <person name="Zheng P.-J."/>
            <person name="Zhang X.-J."/>
            <person name="Jia Y."/>
            <person name="Liu Y."/>
            <person name="Niu Y.-X."/>
            <person name="Yu L.-H."/>
            <person name="Chen D.-F."/>
            <person name="Zhang G.-Q."/>
        </authorList>
    </citation>
    <scope>NUCLEOTIDE SEQUENCE</scope>
    <source>
        <tissue evidence="3">Leaf</tissue>
    </source>
</reference>
<keyword evidence="1" id="KW-1015">Disulfide bond</keyword>
<gene>
    <name evidence="3" type="ORF">KFK09_029082</name>
</gene>
<sequence>MMILSGFHFRWCFSLDKEAATLRLGFVELVWEIRACKSAYLKVQALKDLHQEYKSREIQVFLMENLFQIAISNPNRKVLQTLSRAGLLMGLDRGLWKLKLTSFGDVMWSVPDWWPALWFLVCMRALTFPIILSSTVESCPNNCSSHGACHSNGICACENGRTGKDCSTAQHRAAVRKMSGAKNMHGGLGMQLEKATVVQAKIEDFVNHMSELLRIERDAELEFTQEELNDIPHPDENSDSLNPIEYLVRHGQSQQEQCDTICNLNAISSSTGVACLYSKLKFVASEMCIDGYGVGFGSHIATIQDIDCR</sequence>
<dbReference type="OrthoDB" id="288203at2759"/>
<dbReference type="InterPro" id="IPR000742">
    <property type="entry name" value="EGF"/>
</dbReference>
<protein>
    <recommendedName>
        <fullName evidence="2">EGF-like domain-containing protein</fullName>
    </recommendedName>
</protein>
<proteinExistence type="predicted"/>
<feature type="domain" description="EGF-like" evidence="2">
    <location>
        <begin position="135"/>
        <end position="167"/>
    </location>
</feature>
<dbReference type="EMBL" id="JAGYWB010000019">
    <property type="protein sequence ID" value="KAI0489240.1"/>
    <property type="molecule type" value="Genomic_DNA"/>
</dbReference>
<dbReference type="Gene3D" id="2.10.25.10">
    <property type="entry name" value="Laminin"/>
    <property type="match status" value="1"/>
</dbReference>
<evidence type="ECO:0000313" key="3">
    <source>
        <dbReference type="EMBL" id="KAI0489240.1"/>
    </source>
</evidence>
<comment type="caution">
    <text evidence="1">Lacks conserved residue(s) required for the propagation of feature annotation.</text>
</comment>
<comment type="caution">
    <text evidence="3">The sequence shown here is derived from an EMBL/GenBank/DDBJ whole genome shotgun (WGS) entry which is preliminary data.</text>
</comment>
<dbReference type="AlphaFoldDB" id="A0A8T3A5G1"/>
<dbReference type="Proteomes" id="UP000829196">
    <property type="component" value="Unassembled WGS sequence"/>
</dbReference>
<evidence type="ECO:0000256" key="1">
    <source>
        <dbReference type="PROSITE-ProRule" id="PRU00076"/>
    </source>
</evidence>
<evidence type="ECO:0000259" key="2">
    <source>
        <dbReference type="PROSITE" id="PS50026"/>
    </source>
</evidence>
<evidence type="ECO:0000313" key="4">
    <source>
        <dbReference type="Proteomes" id="UP000829196"/>
    </source>
</evidence>
<organism evidence="3 4">
    <name type="scientific">Dendrobium nobile</name>
    <name type="common">Orchid</name>
    <dbReference type="NCBI Taxonomy" id="94219"/>
    <lineage>
        <taxon>Eukaryota</taxon>
        <taxon>Viridiplantae</taxon>
        <taxon>Streptophyta</taxon>
        <taxon>Embryophyta</taxon>
        <taxon>Tracheophyta</taxon>
        <taxon>Spermatophyta</taxon>
        <taxon>Magnoliopsida</taxon>
        <taxon>Liliopsida</taxon>
        <taxon>Asparagales</taxon>
        <taxon>Orchidaceae</taxon>
        <taxon>Epidendroideae</taxon>
        <taxon>Malaxideae</taxon>
        <taxon>Dendrobiinae</taxon>
        <taxon>Dendrobium</taxon>
    </lineage>
</organism>
<dbReference type="PROSITE" id="PS50026">
    <property type="entry name" value="EGF_3"/>
    <property type="match status" value="1"/>
</dbReference>
<feature type="disulfide bond" evidence="1">
    <location>
        <begin position="139"/>
        <end position="149"/>
    </location>
</feature>
<name>A0A8T3A5G1_DENNO</name>
<keyword evidence="4" id="KW-1185">Reference proteome</keyword>
<keyword evidence="1" id="KW-0245">EGF-like domain</keyword>
<dbReference type="PROSITE" id="PS00022">
    <property type="entry name" value="EGF_1"/>
    <property type="match status" value="1"/>
</dbReference>